<feature type="domain" description="Alpha galactosidase C-terminal" evidence="10">
    <location>
        <begin position="417"/>
        <end position="488"/>
    </location>
</feature>
<evidence type="ECO:0000313" key="12">
    <source>
        <dbReference type="Proteomes" id="UP000233837"/>
    </source>
</evidence>
<sequence>MAHSKPAGPVQLSFLLFFLMATVEMHRGSSSSSERTVEMRGRKVLENDLVISPPMGWNSWNHFKCDITEKLIMETADAMVSTGLASLGYQYINLDDCWGAFNRDSRGLRGSKLPGGRTRSWREPGWRAYTGLSGWRGLTGCGIRLARAWMWRAYWAVQIEGLLGLDGGLAGLPPRGQAGLSGCRQEAKMGNLQPNSSTFPSGIKALADYVHAKGLKLGIYGDAGNRTCTLRIPGSLGNELRDARTFALWGIDYLKYDNCNNLGKSPKKRQVFKYKKMGKALKYAGRNIFFSICEWGREHPATWAPMVGNSWRTTDDIHDDWDSMTDCADQNDKWASFAGPGGWNDPDMLEVGNGGMKTEEYRSHFSIWSLSKAPLIIGCDVRNMSHETFEILSNAEVIAVNQDKLGIQGKKVKGSRDLEVWSGLLSDEKVAIVLWNRLSSPKPITAYWSDIGLHPSTIVDARDLWTHSTISSVKGQLTAIVNAHDCKISSVLFPDLKISSHRGHFKEECRILHPHVNTVTKSLPFTSFVPCKLPEVNAVDAPLFMLVVETVVGVVSPVVVDFEQNLSIVVCPVAPSNIVNINTVVVSSLDMTETMAGRVGGLPEVALDVDYEVCPVALVSKGLAEGNSNNLEIVGIESIVGGCLVNNSPSSPTQVTSPINDAKDEEEFYLDVVVGEVGTPSVNLVVSKRFVDIPILIVSEELNARLALSVSKSCVDHFDWLNVSDGEVDAIEDEFQYNLMDRQSFSSVASKRSTSKARKKK</sequence>
<dbReference type="InterPro" id="IPR013780">
    <property type="entry name" value="Glyco_hydro_b"/>
</dbReference>
<reference evidence="11 12" key="2">
    <citation type="journal article" date="2017" name="Nature">
        <title>The Apostasia genome and the evolution of orchids.</title>
        <authorList>
            <person name="Zhang G.Q."/>
            <person name="Liu K.W."/>
            <person name="Li Z."/>
            <person name="Lohaus R."/>
            <person name="Hsiao Y.Y."/>
            <person name="Niu S.C."/>
            <person name="Wang J.Y."/>
            <person name="Lin Y.C."/>
            <person name="Xu Q."/>
            <person name="Chen L.J."/>
            <person name="Yoshida K."/>
            <person name="Fujiwara S."/>
            <person name="Wang Z.W."/>
            <person name="Zhang Y.Q."/>
            <person name="Mitsuda N."/>
            <person name="Wang M."/>
            <person name="Liu G.H."/>
            <person name="Pecoraro L."/>
            <person name="Huang H.X."/>
            <person name="Xiao X.J."/>
            <person name="Lin M."/>
            <person name="Wu X.Y."/>
            <person name="Wu W.L."/>
            <person name="Chen Y.Y."/>
            <person name="Chang S.B."/>
            <person name="Sakamoto S."/>
            <person name="Ohme-Takagi M."/>
            <person name="Yagi M."/>
            <person name="Zeng S.J."/>
            <person name="Shen C.Y."/>
            <person name="Yeh C.M."/>
            <person name="Luo Y.B."/>
            <person name="Tsai W.C."/>
            <person name="Van de Peer Y."/>
            <person name="Liu Z.J."/>
        </authorList>
    </citation>
    <scope>NUCLEOTIDE SEQUENCE [LARGE SCALE GENOMIC DNA]</scope>
    <source>
        <tissue evidence="11">The whole plant</tissue>
    </source>
</reference>
<dbReference type="PANTHER" id="PTHR11452">
    <property type="entry name" value="ALPHA-GALACTOSIDASE/ALPHA-N-ACETYLGALACTOSAMINIDASE"/>
    <property type="match status" value="1"/>
</dbReference>
<keyword evidence="6 8" id="KW-1015">Disulfide bond</keyword>
<dbReference type="Pfam" id="PF16499">
    <property type="entry name" value="Melibiase_2"/>
    <property type="match status" value="2"/>
</dbReference>
<comment type="similarity">
    <text evidence="2 8">Belongs to the glycosyl hydrolase 27 family.</text>
</comment>
<dbReference type="PROSITE" id="PS00512">
    <property type="entry name" value="ALPHA_GALACTOSIDASE"/>
    <property type="match status" value="1"/>
</dbReference>
<comment type="catalytic activity">
    <reaction evidence="1 8">
        <text>Hydrolysis of terminal, non-reducing alpha-D-galactose residues in alpha-D-galactosides, including galactose oligosaccharides, galactomannans and galactolipids.</text>
        <dbReference type="EC" id="3.2.1.22"/>
    </reaction>
</comment>
<dbReference type="InterPro" id="IPR041233">
    <property type="entry name" value="Melibiase_C"/>
</dbReference>
<dbReference type="Proteomes" id="UP000233837">
    <property type="component" value="Unassembled WGS sequence"/>
</dbReference>
<dbReference type="STRING" id="906689.A0A2I0X3X3"/>
<evidence type="ECO:0000256" key="3">
    <source>
        <dbReference type="ARBA" id="ARBA00012755"/>
    </source>
</evidence>
<protein>
    <recommendedName>
        <fullName evidence="3 8">Alpha-galactosidase</fullName>
        <ecNumber evidence="3 8">3.2.1.22</ecNumber>
    </recommendedName>
    <alternativeName>
        <fullName evidence="8">Melibiase</fullName>
    </alternativeName>
</protein>
<evidence type="ECO:0000256" key="7">
    <source>
        <dbReference type="ARBA" id="ARBA00023295"/>
    </source>
</evidence>
<keyword evidence="7 8" id="KW-0326">Glycosidase</keyword>
<dbReference type="GO" id="GO:0009505">
    <property type="term" value="C:plant-type cell wall"/>
    <property type="evidence" value="ECO:0007669"/>
    <property type="project" value="TreeGrafter"/>
</dbReference>
<dbReference type="CDD" id="cd14792">
    <property type="entry name" value="GH27"/>
    <property type="match status" value="1"/>
</dbReference>
<dbReference type="Gene3D" id="2.60.40.1180">
    <property type="entry name" value="Golgi alpha-mannosidase II"/>
    <property type="match status" value="1"/>
</dbReference>
<evidence type="ECO:0000313" key="11">
    <source>
        <dbReference type="EMBL" id="PKU82603.1"/>
    </source>
</evidence>
<evidence type="ECO:0000256" key="5">
    <source>
        <dbReference type="ARBA" id="ARBA00022801"/>
    </source>
</evidence>
<keyword evidence="12" id="KW-1185">Reference proteome</keyword>
<dbReference type="SUPFAM" id="SSF51011">
    <property type="entry name" value="Glycosyl hydrolase domain"/>
    <property type="match status" value="1"/>
</dbReference>
<dbReference type="GO" id="GO:0005975">
    <property type="term" value="P:carbohydrate metabolic process"/>
    <property type="evidence" value="ECO:0007669"/>
    <property type="project" value="InterPro"/>
</dbReference>
<organism evidence="11 12">
    <name type="scientific">Dendrobium catenatum</name>
    <dbReference type="NCBI Taxonomy" id="906689"/>
    <lineage>
        <taxon>Eukaryota</taxon>
        <taxon>Viridiplantae</taxon>
        <taxon>Streptophyta</taxon>
        <taxon>Embryophyta</taxon>
        <taxon>Tracheophyta</taxon>
        <taxon>Spermatophyta</taxon>
        <taxon>Magnoliopsida</taxon>
        <taxon>Liliopsida</taxon>
        <taxon>Asparagales</taxon>
        <taxon>Orchidaceae</taxon>
        <taxon>Epidendroideae</taxon>
        <taxon>Malaxideae</taxon>
        <taxon>Dendrobiinae</taxon>
        <taxon>Dendrobium</taxon>
    </lineage>
</organism>
<accession>A0A2I0X3X3</accession>
<dbReference type="SUPFAM" id="SSF51445">
    <property type="entry name" value="(Trans)glycosidases"/>
    <property type="match status" value="1"/>
</dbReference>
<dbReference type="Gene3D" id="3.20.20.70">
    <property type="entry name" value="Aldolase class I"/>
    <property type="match status" value="2"/>
</dbReference>
<proteinExistence type="inferred from homology"/>
<dbReference type="AlphaFoldDB" id="A0A2I0X3X3"/>
<evidence type="ECO:0000256" key="4">
    <source>
        <dbReference type="ARBA" id="ARBA00022729"/>
    </source>
</evidence>
<dbReference type="InterPro" id="IPR013785">
    <property type="entry name" value="Aldolase_TIM"/>
</dbReference>
<keyword evidence="5 8" id="KW-0378">Hydrolase</keyword>
<dbReference type="FunFam" id="2.60.40.1180:FF:000008">
    <property type="entry name" value="Alpha-galactosidase"/>
    <property type="match status" value="1"/>
</dbReference>
<dbReference type="InterPro" id="IPR002241">
    <property type="entry name" value="Glyco_hydro_27"/>
</dbReference>
<dbReference type="EC" id="3.2.1.22" evidence="3 8"/>
<keyword evidence="4 9" id="KW-0732">Signal</keyword>
<evidence type="ECO:0000259" key="10">
    <source>
        <dbReference type="Pfam" id="PF17801"/>
    </source>
</evidence>
<evidence type="ECO:0000256" key="8">
    <source>
        <dbReference type="RuleBase" id="RU361168"/>
    </source>
</evidence>
<dbReference type="EMBL" id="KZ502181">
    <property type="protein sequence ID" value="PKU82603.1"/>
    <property type="molecule type" value="Genomic_DNA"/>
</dbReference>
<dbReference type="GO" id="GO:0004557">
    <property type="term" value="F:alpha-galactosidase activity"/>
    <property type="evidence" value="ECO:0007669"/>
    <property type="project" value="UniProtKB-EC"/>
</dbReference>
<dbReference type="PRINTS" id="PR00740">
    <property type="entry name" value="GLHYDRLASE27"/>
</dbReference>
<dbReference type="PANTHER" id="PTHR11452:SF33">
    <property type="entry name" value="ALPHA-GALACTOSIDASE 2"/>
    <property type="match status" value="1"/>
</dbReference>
<dbReference type="InterPro" id="IPR017853">
    <property type="entry name" value="GH"/>
</dbReference>
<name>A0A2I0X3X3_9ASPA</name>
<dbReference type="Pfam" id="PF17801">
    <property type="entry name" value="Melibiase_C"/>
    <property type="match status" value="1"/>
</dbReference>
<dbReference type="InterPro" id="IPR000111">
    <property type="entry name" value="Glyco_hydro_27/36_CS"/>
</dbReference>
<feature type="chain" id="PRO_5014169553" description="Alpha-galactosidase" evidence="9">
    <location>
        <begin position="26"/>
        <end position="761"/>
    </location>
</feature>
<reference evidence="11 12" key="1">
    <citation type="journal article" date="2016" name="Sci. Rep.">
        <title>The Dendrobium catenatum Lindl. genome sequence provides insights into polysaccharide synthase, floral development and adaptive evolution.</title>
        <authorList>
            <person name="Zhang G.Q."/>
            <person name="Xu Q."/>
            <person name="Bian C."/>
            <person name="Tsai W.C."/>
            <person name="Yeh C.M."/>
            <person name="Liu K.W."/>
            <person name="Yoshida K."/>
            <person name="Zhang L.S."/>
            <person name="Chang S.B."/>
            <person name="Chen F."/>
            <person name="Shi Y."/>
            <person name="Su Y.Y."/>
            <person name="Zhang Y.Q."/>
            <person name="Chen L.J."/>
            <person name="Yin Y."/>
            <person name="Lin M."/>
            <person name="Huang H."/>
            <person name="Deng H."/>
            <person name="Wang Z.W."/>
            <person name="Zhu S.L."/>
            <person name="Zhao X."/>
            <person name="Deng C."/>
            <person name="Niu S.C."/>
            <person name="Huang J."/>
            <person name="Wang M."/>
            <person name="Liu G.H."/>
            <person name="Yang H.J."/>
            <person name="Xiao X.J."/>
            <person name="Hsiao Y.Y."/>
            <person name="Wu W.L."/>
            <person name="Chen Y.Y."/>
            <person name="Mitsuda N."/>
            <person name="Ohme-Takagi M."/>
            <person name="Luo Y.B."/>
            <person name="Van de Peer Y."/>
            <person name="Liu Z.J."/>
        </authorList>
    </citation>
    <scope>NUCLEOTIDE SEQUENCE [LARGE SCALE GENOMIC DNA]</scope>
    <source>
        <tissue evidence="11">The whole plant</tissue>
    </source>
</reference>
<evidence type="ECO:0000256" key="1">
    <source>
        <dbReference type="ARBA" id="ARBA00001255"/>
    </source>
</evidence>
<evidence type="ECO:0000256" key="6">
    <source>
        <dbReference type="ARBA" id="ARBA00023157"/>
    </source>
</evidence>
<feature type="signal peptide" evidence="9">
    <location>
        <begin position="1"/>
        <end position="25"/>
    </location>
</feature>
<gene>
    <name evidence="11" type="ORF">MA16_Dca019278</name>
</gene>
<evidence type="ECO:0000256" key="2">
    <source>
        <dbReference type="ARBA" id="ARBA00009743"/>
    </source>
</evidence>
<dbReference type="FunFam" id="3.20.20.70:FF:000093">
    <property type="entry name" value="Alpha-galactosidase"/>
    <property type="match status" value="1"/>
</dbReference>
<evidence type="ECO:0000256" key="9">
    <source>
        <dbReference type="SAM" id="SignalP"/>
    </source>
</evidence>